<keyword evidence="2" id="KW-1185">Reference proteome</keyword>
<dbReference type="AlphaFoldDB" id="A0AAI9YFN7"/>
<gene>
    <name evidence="1" type="ORF">CCOS01_16330</name>
</gene>
<comment type="caution">
    <text evidence="1">The sequence shown here is derived from an EMBL/GenBank/DDBJ whole genome shotgun (WGS) entry which is preliminary data.</text>
</comment>
<protein>
    <submittedName>
        <fullName evidence="1">Uncharacterized protein</fullName>
    </submittedName>
</protein>
<name>A0AAI9YFN7_9PEZI</name>
<sequence length="185" mass="20556">MYGYVPYLSDSKYTCIRILGNIYIPRQEVNIIPYIDPYLTRNGYLTGILLLACSLPSRPLPASTASCSITRLLALYLSDYAKNRIVLVRISIRAPRACCLPVSLPNTRPRPCCSLYFPRISVFAPCHLVLLYIPLPGLEERLLASFPTKQCIDFFVSTTGNPTGLPTCLSSTFLFTIVLGQSIPT</sequence>
<dbReference type="GeneID" id="85348013"/>
<dbReference type="Proteomes" id="UP001240678">
    <property type="component" value="Unassembled WGS sequence"/>
</dbReference>
<proteinExistence type="predicted"/>
<dbReference type="EMBL" id="MOOE01000029">
    <property type="protein sequence ID" value="KAK1507071.1"/>
    <property type="molecule type" value="Genomic_DNA"/>
</dbReference>
<reference evidence="1 2" key="1">
    <citation type="submission" date="2016-10" db="EMBL/GenBank/DDBJ databases">
        <title>The genome sequence of Colletotrichum fioriniae PJ7.</title>
        <authorList>
            <person name="Baroncelli R."/>
        </authorList>
    </citation>
    <scope>NUCLEOTIDE SEQUENCE [LARGE SCALE GENOMIC DNA]</scope>
    <source>
        <strain evidence="1 2">IMI 309622</strain>
    </source>
</reference>
<evidence type="ECO:0000313" key="1">
    <source>
        <dbReference type="EMBL" id="KAK1507071.1"/>
    </source>
</evidence>
<organism evidence="1 2">
    <name type="scientific">Colletotrichum costaricense</name>
    <dbReference type="NCBI Taxonomy" id="1209916"/>
    <lineage>
        <taxon>Eukaryota</taxon>
        <taxon>Fungi</taxon>
        <taxon>Dikarya</taxon>
        <taxon>Ascomycota</taxon>
        <taxon>Pezizomycotina</taxon>
        <taxon>Sordariomycetes</taxon>
        <taxon>Hypocreomycetidae</taxon>
        <taxon>Glomerellales</taxon>
        <taxon>Glomerellaceae</taxon>
        <taxon>Colletotrichum</taxon>
        <taxon>Colletotrichum acutatum species complex</taxon>
    </lineage>
</organism>
<dbReference type="RefSeq" id="XP_060304962.1">
    <property type="nucleotide sequence ID" value="XM_060464466.1"/>
</dbReference>
<accession>A0AAI9YFN7</accession>
<evidence type="ECO:0000313" key="2">
    <source>
        <dbReference type="Proteomes" id="UP001240678"/>
    </source>
</evidence>